<feature type="region of interest" description="Disordered" evidence="1">
    <location>
        <begin position="23"/>
        <end position="106"/>
    </location>
</feature>
<evidence type="ECO:0000313" key="3">
    <source>
        <dbReference type="EMBL" id="KAF0306994.1"/>
    </source>
</evidence>
<comment type="caution">
    <text evidence="3">The sequence shown here is derived from an EMBL/GenBank/DDBJ whole genome shotgun (WGS) entry which is preliminary data.</text>
</comment>
<dbReference type="InterPro" id="IPR046359">
    <property type="entry name" value="Aftin-like"/>
</dbReference>
<dbReference type="Pfam" id="PF15045">
    <property type="entry name" value="Clathrin_bdg"/>
    <property type="match status" value="1"/>
</dbReference>
<dbReference type="PANTHER" id="PTHR16156:SF10">
    <property type="entry name" value="AFTIPHILIN-RELATED"/>
    <property type="match status" value="1"/>
</dbReference>
<dbReference type="GO" id="GO:0032588">
    <property type="term" value="C:trans-Golgi network membrane"/>
    <property type="evidence" value="ECO:0007669"/>
    <property type="project" value="InterPro"/>
</dbReference>
<dbReference type="PANTHER" id="PTHR16156">
    <property type="entry name" value="AFTIPHILIN A-RELATED"/>
    <property type="match status" value="1"/>
</dbReference>
<reference evidence="3 4" key="1">
    <citation type="submission" date="2019-07" db="EMBL/GenBank/DDBJ databases">
        <title>Draft genome assembly of a fouling barnacle, Amphibalanus amphitrite (Darwin, 1854): The first reference genome for Thecostraca.</title>
        <authorList>
            <person name="Kim W."/>
        </authorList>
    </citation>
    <scope>NUCLEOTIDE SEQUENCE [LARGE SCALE GENOMIC DNA]</scope>
    <source>
        <strain evidence="3">SNU_AA5</strain>
        <tissue evidence="3">Soma without cirri and trophi</tissue>
    </source>
</reference>
<evidence type="ECO:0000259" key="2">
    <source>
        <dbReference type="Pfam" id="PF15045"/>
    </source>
</evidence>
<protein>
    <submittedName>
        <fullName evidence="3">Aftiphilin</fullName>
    </submittedName>
</protein>
<feature type="compositionally biased region" description="Low complexity" evidence="1">
    <location>
        <begin position="37"/>
        <end position="53"/>
    </location>
</feature>
<evidence type="ECO:0000313" key="4">
    <source>
        <dbReference type="Proteomes" id="UP000440578"/>
    </source>
</evidence>
<name>A0A6A4WT38_AMPAM</name>
<sequence>MNCPGMTAMSWASPDSSFDITADDFGDFAAPTDDFGDFSGPAASSGPGWPPDGADGGGGFADFGAVFAAPSTEAPLEAEGQLADPASLSDDDFGDFEDFQAPVPQEPAPITDEAAVSSLLARLFPLCEEDREPASTPLDVGGVWYQLRETDATPALQYRWPAGRSYTALLHALRVDASNIINFGGWGGRPSRFGQPLGSDSILQPVRAVLEPTPAAPPTPPSQPPAQQQQQQQQQSVQQQQQPQQPSPPAGSEVPPAAFDWNSAGLKNPLDSTGPEGYGLLGLDMFDTDTRPVAASDSFLSCLERELLSAEEPPAPRSAAADSVLSRLMAQTAERPLSEAASQVVARIPDIDFMQAKVLMFPVRGADE</sequence>
<feature type="compositionally biased region" description="Low complexity" evidence="1">
    <location>
        <begin position="225"/>
        <end position="244"/>
    </location>
</feature>
<gene>
    <name evidence="3" type="primary">Aftph</name>
    <name evidence="3" type="ORF">FJT64_021602</name>
</gene>
<keyword evidence="4" id="KW-1185">Reference proteome</keyword>
<dbReference type="Proteomes" id="UP000440578">
    <property type="component" value="Unassembled WGS sequence"/>
</dbReference>
<organism evidence="3 4">
    <name type="scientific">Amphibalanus amphitrite</name>
    <name type="common">Striped barnacle</name>
    <name type="synonym">Balanus amphitrite</name>
    <dbReference type="NCBI Taxonomy" id="1232801"/>
    <lineage>
        <taxon>Eukaryota</taxon>
        <taxon>Metazoa</taxon>
        <taxon>Ecdysozoa</taxon>
        <taxon>Arthropoda</taxon>
        <taxon>Crustacea</taxon>
        <taxon>Multicrustacea</taxon>
        <taxon>Cirripedia</taxon>
        <taxon>Thoracica</taxon>
        <taxon>Thoracicalcarea</taxon>
        <taxon>Balanomorpha</taxon>
        <taxon>Balanoidea</taxon>
        <taxon>Balanidae</taxon>
        <taxon>Amphibalaninae</taxon>
        <taxon>Amphibalanus</taxon>
    </lineage>
</organism>
<proteinExistence type="predicted"/>
<dbReference type="InterPro" id="IPR029205">
    <property type="entry name" value="Clathrin-bd"/>
</dbReference>
<dbReference type="EMBL" id="VIIS01000618">
    <property type="protein sequence ID" value="KAF0306994.1"/>
    <property type="molecule type" value="Genomic_DNA"/>
</dbReference>
<feature type="compositionally biased region" description="Pro residues" evidence="1">
    <location>
        <begin position="214"/>
        <end position="224"/>
    </location>
</feature>
<evidence type="ECO:0000256" key="1">
    <source>
        <dbReference type="SAM" id="MobiDB-lite"/>
    </source>
</evidence>
<feature type="compositionally biased region" description="Acidic residues" evidence="1">
    <location>
        <begin position="89"/>
        <end position="98"/>
    </location>
</feature>
<dbReference type="OrthoDB" id="6353683at2759"/>
<dbReference type="AlphaFoldDB" id="A0A6A4WT38"/>
<dbReference type="GO" id="GO:0030121">
    <property type="term" value="C:AP-1 adaptor complex"/>
    <property type="evidence" value="ECO:0007669"/>
    <property type="project" value="TreeGrafter"/>
</dbReference>
<dbReference type="SUPFAM" id="SSF81995">
    <property type="entry name" value="beta-sandwich domain of Sec23/24"/>
    <property type="match status" value="1"/>
</dbReference>
<accession>A0A6A4WT38</accession>
<feature type="domain" description="Aftiphilin clathrin-binding box" evidence="2">
    <location>
        <begin position="143"/>
        <end position="187"/>
    </location>
</feature>
<feature type="region of interest" description="Disordered" evidence="1">
    <location>
        <begin position="211"/>
        <end position="270"/>
    </location>
</feature>
<dbReference type="GO" id="GO:0030276">
    <property type="term" value="F:clathrin binding"/>
    <property type="evidence" value="ECO:0007669"/>
    <property type="project" value="InterPro"/>
</dbReference>